<dbReference type="Proteomes" id="UP001595783">
    <property type="component" value="Unassembled WGS sequence"/>
</dbReference>
<comment type="caution">
    <text evidence="4">The sequence shown here is derived from an EMBL/GenBank/DDBJ whole genome shotgun (WGS) entry which is preliminary data.</text>
</comment>
<dbReference type="InterPro" id="IPR003325">
    <property type="entry name" value="TerD"/>
</dbReference>
<evidence type="ECO:0000256" key="2">
    <source>
        <dbReference type="ARBA" id="ARBA00022686"/>
    </source>
</evidence>
<dbReference type="RefSeq" id="WP_104752712.1">
    <property type="nucleotide sequence ID" value="NZ_JBHRZO010000001.1"/>
</dbReference>
<comment type="similarity">
    <text evidence="1">Belongs to the CAPAB/TerDEXZ family.</text>
</comment>
<reference evidence="5" key="1">
    <citation type="journal article" date="2019" name="Int. J. Syst. Evol. Microbiol.">
        <title>The Global Catalogue of Microorganisms (GCM) 10K type strain sequencing project: providing services to taxonomists for standard genome sequencing and annotation.</title>
        <authorList>
            <consortium name="The Broad Institute Genomics Platform"/>
            <consortium name="The Broad Institute Genome Sequencing Center for Infectious Disease"/>
            <person name="Wu L."/>
            <person name="Ma J."/>
        </authorList>
    </citation>
    <scope>NUCLEOTIDE SEQUENCE [LARGE SCALE GENOMIC DNA]</scope>
    <source>
        <strain evidence="5">CCUG 53816</strain>
    </source>
</reference>
<evidence type="ECO:0000256" key="1">
    <source>
        <dbReference type="ARBA" id="ARBA00008775"/>
    </source>
</evidence>
<organism evidence="4 5">
    <name type="scientific">Helicobacter baculiformis</name>
    <dbReference type="NCBI Taxonomy" id="427351"/>
    <lineage>
        <taxon>Bacteria</taxon>
        <taxon>Pseudomonadati</taxon>
        <taxon>Campylobacterota</taxon>
        <taxon>Epsilonproteobacteria</taxon>
        <taxon>Campylobacterales</taxon>
        <taxon>Helicobacteraceae</taxon>
        <taxon>Helicobacter</taxon>
    </lineage>
</organism>
<dbReference type="Pfam" id="PF02342">
    <property type="entry name" value="TerD"/>
    <property type="match status" value="1"/>
</dbReference>
<dbReference type="PANTHER" id="PTHR32097:SF4">
    <property type="entry name" value="GENERAL STRESS PROTEIN 16U"/>
    <property type="match status" value="1"/>
</dbReference>
<evidence type="ECO:0000313" key="5">
    <source>
        <dbReference type="Proteomes" id="UP001595783"/>
    </source>
</evidence>
<sequence>MMAVNLSKGGRVSLSKEKPGLSKILVGLGWDVNVSDTGSAFDLDASVFLTDSSDKVNDEKNFVFYNNLTSKDGSVVHTGDNRTGEGEGDDEVIKIDLAKVSSDVTEIHVVVTIHEADMRKQNFGMVRKAFVRVVDENDGQEIVRYDLEEDFSVETALNFGRVYRGEGNEWKFAAVGTGFKEGLAGFCKQFGVEV</sequence>
<gene>
    <name evidence="4" type="ORF">ACFOPX_00200</name>
</gene>
<proteinExistence type="inferred from homology"/>
<name>A0ABV7ZEG0_9HELI</name>
<keyword evidence="2" id="KW-0778">Tellurium resistance</keyword>
<evidence type="ECO:0000259" key="3">
    <source>
        <dbReference type="Pfam" id="PF02342"/>
    </source>
</evidence>
<feature type="domain" description="TerD" evidence="3">
    <location>
        <begin position="2"/>
        <end position="190"/>
    </location>
</feature>
<accession>A0ABV7ZEG0</accession>
<keyword evidence="5" id="KW-1185">Reference proteome</keyword>
<dbReference type="InterPro" id="IPR051324">
    <property type="entry name" value="Stress/Tellurium_Resist"/>
</dbReference>
<dbReference type="PANTHER" id="PTHR32097">
    <property type="entry name" value="CAMP-BINDING PROTEIN 1-RELATED"/>
    <property type="match status" value="1"/>
</dbReference>
<protein>
    <submittedName>
        <fullName evidence="4">TerD family protein</fullName>
    </submittedName>
</protein>
<dbReference type="EMBL" id="JBHRZO010000001">
    <property type="protein sequence ID" value="MFC3846959.1"/>
    <property type="molecule type" value="Genomic_DNA"/>
</dbReference>
<evidence type="ECO:0000313" key="4">
    <source>
        <dbReference type="EMBL" id="MFC3846959.1"/>
    </source>
</evidence>
<dbReference type="CDD" id="cd06974">
    <property type="entry name" value="TerD_like"/>
    <property type="match status" value="1"/>
</dbReference>
<dbReference type="Gene3D" id="2.60.60.30">
    <property type="entry name" value="sav2460 like domains"/>
    <property type="match status" value="1"/>
</dbReference>